<comment type="caution">
    <text evidence="5">Lacks conserved residue(s) required for the propagation of feature annotation.</text>
</comment>
<evidence type="ECO:0000259" key="7">
    <source>
        <dbReference type="PROSITE" id="PS50923"/>
    </source>
</evidence>
<feature type="domain" description="Sushi" evidence="7">
    <location>
        <begin position="582"/>
        <end position="640"/>
    </location>
</feature>
<dbReference type="HOGENOM" id="CLU_377778_0_0_1"/>
<evidence type="ECO:0000256" key="5">
    <source>
        <dbReference type="PROSITE-ProRule" id="PRU00302"/>
    </source>
</evidence>
<evidence type="ECO:0000256" key="3">
    <source>
        <dbReference type="ARBA" id="ARBA00023157"/>
    </source>
</evidence>
<evidence type="ECO:0000256" key="4">
    <source>
        <dbReference type="ARBA" id="ARBA00023180"/>
    </source>
</evidence>
<feature type="domain" description="Sushi" evidence="7">
    <location>
        <begin position="55"/>
        <end position="112"/>
    </location>
</feature>
<dbReference type="SMART" id="SM00032">
    <property type="entry name" value="CCP"/>
    <property type="match status" value="9"/>
</dbReference>
<evidence type="ECO:0000313" key="10">
    <source>
        <dbReference type="Proteomes" id="UP000014760"/>
    </source>
</evidence>
<proteinExistence type="predicted"/>
<evidence type="ECO:0000256" key="6">
    <source>
        <dbReference type="SAM" id="Phobius"/>
    </source>
</evidence>
<dbReference type="CDD" id="cd00033">
    <property type="entry name" value="CCP"/>
    <property type="match status" value="6"/>
</dbReference>
<keyword evidence="6" id="KW-0472">Membrane</keyword>
<feature type="domain" description="Sushi" evidence="7">
    <location>
        <begin position="113"/>
        <end position="173"/>
    </location>
</feature>
<keyword evidence="3 5" id="KW-1015">Disulfide bond</keyword>
<reference evidence="8 10" key="2">
    <citation type="journal article" date="2013" name="Nature">
        <title>Insights into bilaterian evolution from three spiralian genomes.</title>
        <authorList>
            <person name="Simakov O."/>
            <person name="Marletaz F."/>
            <person name="Cho S.J."/>
            <person name="Edsinger-Gonzales E."/>
            <person name="Havlak P."/>
            <person name="Hellsten U."/>
            <person name="Kuo D.H."/>
            <person name="Larsson T."/>
            <person name="Lv J."/>
            <person name="Arendt D."/>
            <person name="Savage R."/>
            <person name="Osoegawa K."/>
            <person name="de Jong P."/>
            <person name="Grimwood J."/>
            <person name="Chapman J.A."/>
            <person name="Shapiro H."/>
            <person name="Aerts A."/>
            <person name="Otillar R.P."/>
            <person name="Terry A.Y."/>
            <person name="Boore J.L."/>
            <person name="Grigoriev I.V."/>
            <person name="Lindberg D.R."/>
            <person name="Seaver E.C."/>
            <person name="Weisblat D.A."/>
            <person name="Putnam N.H."/>
            <person name="Rokhsar D.S."/>
        </authorList>
    </citation>
    <scope>NUCLEOTIDE SEQUENCE</scope>
    <source>
        <strain evidence="8 10">I ESC-2004</strain>
    </source>
</reference>
<keyword evidence="10" id="KW-1185">Reference proteome</keyword>
<dbReference type="InterPro" id="IPR050350">
    <property type="entry name" value="Compl-Cell_Adhes-Reg"/>
</dbReference>
<dbReference type="Proteomes" id="UP000014760">
    <property type="component" value="Unassembled WGS sequence"/>
</dbReference>
<gene>
    <name evidence="8" type="ORF">CAPTEDRAFT_202069</name>
</gene>
<feature type="domain" description="Sushi" evidence="7">
    <location>
        <begin position="463"/>
        <end position="520"/>
    </location>
</feature>
<keyword evidence="6" id="KW-1133">Transmembrane helix</keyword>
<dbReference type="Gene3D" id="2.10.70.10">
    <property type="entry name" value="Complement Module, domain 1"/>
    <property type="match status" value="9"/>
</dbReference>
<dbReference type="OMA" id="QNCENIC"/>
<dbReference type="AlphaFoldDB" id="R7TB82"/>
<feature type="disulfide bond" evidence="5">
    <location>
        <begin position="491"/>
        <end position="518"/>
    </location>
</feature>
<dbReference type="InterPro" id="IPR000436">
    <property type="entry name" value="Sushi_SCR_CCP_dom"/>
</dbReference>
<feature type="disulfide bond" evidence="5">
    <location>
        <begin position="523"/>
        <end position="566"/>
    </location>
</feature>
<dbReference type="SUPFAM" id="SSF57535">
    <property type="entry name" value="Complement control module/SCR domain"/>
    <property type="match status" value="9"/>
</dbReference>
<reference evidence="9" key="3">
    <citation type="submission" date="2015-06" db="UniProtKB">
        <authorList>
            <consortium name="EnsemblMetazoa"/>
        </authorList>
    </citation>
    <scope>IDENTIFICATION</scope>
</reference>
<reference evidence="10" key="1">
    <citation type="submission" date="2012-12" db="EMBL/GenBank/DDBJ databases">
        <authorList>
            <person name="Hellsten U."/>
            <person name="Grimwood J."/>
            <person name="Chapman J.A."/>
            <person name="Shapiro H."/>
            <person name="Aerts A."/>
            <person name="Otillar R.P."/>
            <person name="Terry A.Y."/>
            <person name="Boore J.L."/>
            <person name="Simakov O."/>
            <person name="Marletaz F."/>
            <person name="Cho S.-J."/>
            <person name="Edsinger-Gonzales E."/>
            <person name="Havlak P."/>
            <person name="Kuo D.-H."/>
            <person name="Larsson T."/>
            <person name="Lv J."/>
            <person name="Arendt D."/>
            <person name="Savage R."/>
            <person name="Osoegawa K."/>
            <person name="de Jong P."/>
            <person name="Lindberg D.R."/>
            <person name="Seaver E.C."/>
            <person name="Weisblat D.A."/>
            <person name="Putnam N.H."/>
            <person name="Grigoriev I.V."/>
            <person name="Rokhsar D.S."/>
        </authorList>
    </citation>
    <scope>NUCLEOTIDE SEQUENCE</scope>
    <source>
        <strain evidence="10">I ESC-2004</strain>
    </source>
</reference>
<dbReference type="PROSITE" id="PS50923">
    <property type="entry name" value="SUSHI"/>
    <property type="match status" value="9"/>
</dbReference>
<keyword evidence="4" id="KW-0325">Glycoprotein</keyword>
<dbReference type="InterPro" id="IPR035976">
    <property type="entry name" value="Sushi/SCR/CCP_sf"/>
</dbReference>
<dbReference type="STRING" id="283909.R7TB82"/>
<dbReference type="EMBL" id="KB311733">
    <property type="protein sequence ID" value="ELT88722.1"/>
    <property type="molecule type" value="Genomic_DNA"/>
</dbReference>
<dbReference type="OrthoDB" id="6158843at2759"/>
<feature type="domain" description="Sushi" evidence="7">
    <location>
        <begin position="521"/>
        <end position="581"/>
    </location>
</feature>
<protein>
    <recommendedName>
        <fullName evidence="7">Sushi domain-containing protein</fullName>
    </recommendedName>
</protein>
<feature type="domain" description="Sushi" evidence="7">
    <location>
        <begin position="282"/>
        <end position="341"/>
    </location>
</feature>
<feature type="domain" description="Sushi" evidence="7">
    <location>
        <begin position="399"/>
        <end position="462"/>
    </location>
</feature>
<dbReference type="EMBL" id="AMQN01003424">
    <property type="status" value="NOT_ANNOTATED_CDS"/>
    <property type="molecule type" value="Genomic_DNA"/>
</dbReference>
<evidence type="ECO:0000256" key="2">
    <source>
        <dbReference type="ARBA" id="ARBA00022737"/>
    </source>
</evidence>
<feature type="domain" description="Sushi" evidence="7">
    <location>
        <begin position="342"/>
        <end position="398"/>
    </location>
</feature>
<evidence type="ECO:0000256" key="1">
    <source>
        <dbReference type="ARBA" id="ARBA00022659"/>
    </source>
</evidence>
<dbReference type="EnsemblMetazoa" id="CapteT202069">
    <property type="protein sequence ID" value="CapteP202069"/>
    <property type="gene ID" value="CapteG202069"/>
</dbReference>
<dbReference type="PANTHER" id="PTHR19325:SF575">
    <property type="entry name" value="LOCOMOTION-RELATED PROTEIN HIKARU GENKI"/>
    <property type="match status" value="1"/>
</dbReference>
<organism evidence="8">
    <name type="scientific">Capitella teleta</name>
    <name type="common">Polychaete worm</name>
    <dbReference type="NCBI Taxonomy" id="283909"/>
    <lineage>
        <taxon>Eukaryota</taxon>
        <taxon>Metazoa</taxon>
        <taxon>Spiralia</taxon>
        <taxon>Lophotrochozoa</taxon>
        <taxon>Annelida</taxon>
        <taxon>Polychaeta</taxon>
        <taxon>Sedentaria</taxon>
        <taxon>Scolecida</taxon>
        <taxon>Capitellidae</taxon>
        <taxon>Capitella</taxon>
    </lineage>
</organism>
<keyword evidence="6" id="KW-0812">Transmembrane</keyword>
<sequence>MHKVKRVMGAQCHCICEKTMARARPLPEIDCGEPPQMSNTTITREGTTVGKTATYSCHPLTTFMANTTNITCGEGDKAHYTCSPLSYFYANSTSIQCGVDGRWSDVSLQCTVIDCGKPPDVQNPIATSTAEYNATTVGSTAHYKCQPEKYFVATPSISACGQYGQWEPVICDNYTCPTPSGAMNAKVEVEVSGPLCKAVYECKEGFERVKGNTVRFALGSEEWSCGMPPLISHASVFVTEYTYNSEATYNCSYSYRKTGGSNKKLCSSDRTWVGQNIVCEKMVCPVPAQIPNTTVEYKSLEWGGYAHYICKEGMVRTRDSVNVIYCQDNGTWEQATMKCHELSCGILEAPGLVPIPSSSVGTAAKLQCRHGFSGHEMIINLAICKANGQWSQVPVCIEMVCDLPRVNLPLFYVSPRQAAINVSLDAVVRYGCEHGFYLYNGHENRTCLSNGLLDGVQPKCERVVCPPFELPPFLNFASVNTSVDGSLSFACDTGFNLSHLNPLVCSDVEKWIGNVPECLRLTCDVPPRYPNTTRSYSSLEYDSIVTYVTEEGYEFEDESSHVELTCSSNAQWQGNFPGVRMISCGDLSMPVMTSIEVTTTTLGSQVFYRCEDVTSLVDGNNVRECLANGSWSGHETQCAELPESELEDFVNDHPSTENYTRWQLALKSWGFTESDLQADHYAIGLSSIGLCLIPLILLLCIDLPHYRKDYKRLFKRNVKSYWRHLRRKTHSAPG</sequence>
<evidence type="ECO:0000313" key="9">
    <source>
        <dbReference type="EnsemblMetazoa" id="CapteP202069"/>
    </source>
</evidence>
<accession>R7TB82</accession>
<keyword evidence="1 5" id="KW-0768">Sushi</keyword>
<dbReference type="Pfam" id="PF00084">
    <property type="entry name" value="Sushi"/>
    <property type="match status" value="6"/>
</dbReference>
<keyword evidence="2" id="KW-0677">Repeat</keyword>
<name>R7TB82_CAPTE</name>
<dbReference type="PANTHER" id="PTHR19325">
    <property type="entry name" value="COMPLEMENT COMPONENT-RELATED SUSHI DOMAIN-CONTAINING"/>
    <property type="match status" value="1"/>
</dbReference>
<evidence type="ECO:0000313" key="8">
    <source>
        <dbReference type="EMBL" id="ELT88722.1"/>
    </source>
</evidence>
<feature type="domain" description="Sushi" evidence="7">
    <location>
        <begin position="223"/>
        <end position="281"/>
    </location>
</feature>
<feature type="transmembrane region" description="Helical" evidence="6">
    <location>
        <begin position="681"/>
        <end position="706"/>
    </location>
</feature>